<feature type="region of interest" description="Disordered" evidence="1">
    <location>
        <begin position="1061"/>
        <end position="1081"/>
    </location>
</feature>
<dbReference type="OrthoDB" id="5341924at2759"/>
<reference evidence="2" key="1">
    <citation type="submission" date="2022-11" db="EMBL/GenBank/DDBJ databases">
        <authorList>
            <person name="Petersen C."/>
        </authorList>
    </citation>
    <scope>NUCLEOTIDE SEQUENCE</scope>
    <source>
        <strain evidence="2">IBT 26290</strain>
    </source>
</reference>
<proteinExistence type="predicted"/>
<reference evidence="2" key="2">
    <citation type="journal article" date="2023" name="IMA Fungus">
        <title>Comparative genomic study of the Penicillium genus elucidates a diverse pangenome and 15 lateral gene transfer events.</title>
        <authorList>
            <person name="Petersen C."/>
            <person name="Sorensen T."/>
            <person name="Nielsen M.R."/>
            <person name="Sondergaard T.E."/>
            <person name="Sorensen J.L."/>
            <person name="Fitzpatrick D.A."/>
            <person name="Frisvad J.C."/>
            <person name="Nielsen K.L."/>
        </authorList>
    </citation>
    <scope>NUCLEOTIDE SEQUENCE</scope>
    <source>
        <strain evidence="2">IBT 26290</strain>
    </source>
</reference>
<evidence type="ECO:0000256" key="1">
    <source>
        <dbReference type="SAM" id="MobiDB-lite"/>
    </source>
</evidence>
<dbReference type="RefSeq" id="XP_056544339.1">
    <property type="nucleotide sequence ID" value="XM_056685597.1"/>
</dbReference>
<keyword evidence="3" id="KW-1185">Reference proteome</keyword>
<dbReference type="GeneID" id="81424773"/>
<gene>
    <name evidence="2" type="ORF">N7482_003472</name>
</gene>
<evidence type="ECO:0000313" key="3">
    <source>
        <dbReference type="Proteomes" id="UP001149163"/>
    </source>
</evidence>
<evidence type="ECO:0000313" key="2">
    <source>
        <dbReference type="EMBL" id="KAJ5167878.1"/>
    </source>
</evidence>
<organism evidence="2 3">
    <name type="scientific">Penicillium canariense</name>
    <dbReference type="NCBI Taxonomy" id="189055"/>
    <lineage>
        <taxon>Eukaryota</taxon>
        <taxon>Fungi</taxon>
        <taxon>Dikarya</taxon>
        <taxon>Ascomycota</taxon>
        <taxon>Pezizomycotina</taxon>
        <taxon>Eurotiomycetes</taxon>
        <taxon>Eurotiomycetidae</taxon>
        <taxon>Eurotiales</taxon>
        <taxon>Aspergillaceae</taxon>
        <taxon>Penicillium</taxon>
    </lineage>
</organism>
<sequence>MRRCLCPGRLLRIGRGPIAPRLPVLSHPSVSRVQTCFASTTTRRSITEDEFQLLFSYNTLPSIPLESLRKFNPDSWIPILEKCSLAREKKTNNNKKGGPAHPGEEVGSLLEHEHELRRTHALMGYLWLARTHSNLNILGYLGFELKHWSTVHSYLSQLIDTYETLVPYMASRNALQGFDWNAEGLSLDQLTGKHGRQQKGLIKPHPQSDMLSLDRLTDRPAARELAERFLAEVLLNLGSLVLKAADAPQNEADLAMSCVFRILARLHHLDLISNRVYQYPKNDPSQISFRPPGLNLLSSHIMSVLSDAAWLEHEAALATAATEAGEDPPFLPFKVGVRELGPEIWFELILWCCVEHGFTKQGAGLVKEMSQRIDDKAWKVESWAPLVQALDVVQQTNISTEISWRRPNDNFLPQTFKGPNKPPFNGLGNRTISTEVVASLRSGLINKAYVGVGFHGSTPSDIINYSTPLNLLLESSGDREDLRPTSKSTNWHIFRILESGCLQTYEDPTLFERVLRSTQNVVPPWGGYGALTEHDLSDMTRAQLYDETAAIAGLVEHNVKAYAYKRQAGRSFYQFAWLQNIVDASKAYHIQAFFEQLSRSKSTDVPFFNSQHLGVQEREFSSLPQVSIVTLAELLDLASVNRAYDFGNWLLFNDDLDGPSIPASAYGDQVLAPSVLRFAAATQNTELSEKVISSLSMPLSVNMLKALVSSHIDMGNWDRAIVTLEYLRDFRLKSWGFSNLTALAAKIIRLDASIKHKESSGGLVDERLTKSLERANDLFLRFYRMQFNTPASKNRRVTAFQRNVLMRLLLVFRSLPGPISNLTKQIDLKVPPLSSHLKLQYIPTVSFHNLLAAVVDVYGSTFGLNMWFKWCIHRPPPSRVRQREGGITRLHSRKELSWARGDPTFNPKWLEHQQRKAVIPDFNTIRIIAQAAMREFALLRNPKLQSHPSFSSSPPPRPQQLPFFARTRPYKALISRFEFQGQPVAGGKPPSSPAEASLDFVVCMFIRAGMPQDQIDLEVPGHIARMCHRGIFHNPEKRTRDRIWEIRRDPFMKSGPFWRMVHQKPKGGRGARASSESRDLK</sequence>
<protein>
    <submittedName>
        <fullName evidence="2">Uncharacterized protein</fullName>
    </submittedName>
</protein>
<comment type="caution">
    <text evidence="2">The sequence shown here is derived from an EMBL/GenBank/DDBJ whole genome shotgun (WGS) entry which is preliminary data.</text>
</comment>
<name>A0A9W9I6U9_9EURO</name>
<dbReference type="EMBL" id="JAPQKN010000002">
    <property type="protein sequence ID" value="KAJ5167878.1"/>
    <property type="molecule type" value="Genomic_DNA"/>
</dbReference>
<dbReference type="AlphaFoldDB" id="A0A9W9I6U9"/>
<dbReference type="Proteomes" id="UP001149163">
    <property type="component" value="Unassembled WGS sequence"/>
</dbReference>
<accession>A0A9W9I6U9</accession>